<keyword evidence="3" id="KW-1185">Reference proteome</keyword>
<reference evidence="2" key="1">
    <citation type="journal article" date="2020" name="bioRxiv">
        <title>Chromosome-level reference genome of the European wasp spider Argiope bruennichi: a resource for studies on range expansion and evolutionary adaptation.</title>
        <authorList>
            <person name="Sheffer M.M."/>
            <person name="Hoppe A."/>
            <person name="Krehenwinkel H."/>
            <person name="Uhl G."/>
            <person name="Kuss A.W."/>
            <person name="Jensen L."/>
            <person name="Jensen C."/>
            <person name="Gillespie R.G."/>
            <person name="Hoff K.J."/>
            <person name="Prost S."/>
        </authorList>
    </citation>
    <scope>NUCLEOTIDE SEQUENCE</scope>
</reference>
<dbReference type="AlphaFoldDB" id="A0A8T0EYK1"/>
<reference evidence="2" key="2">
    <citation type="submission" date="2020-06" db="EMBL/GenBank/DDBJ databases">
        <authorList>
            <person name="Sheffer M."/>
        </authorList>
    </citation>
    <scope>NUCLEOTIDE SEQUENCE</scope>
</reference>
<dbReference type="Proteomes" id="UP000807504">
    <property type="component" value="Unassembled WGS sequence"/>
</dbReference>
<gene>
    <name evidence="2" type="ORF">HNY73_012183</name>
</gene>
<dbReference type="EMBL" id="JABXBU010001863">
    <property type="protein sequence ID" value="KAF8781829.1"/>
    <property type="molecule type" value="Genomic_DNA"/>
</dbReference>
<evidence type="ECO:0000313" key="3">
    <source>
        <dbReference type="Proteomes" id="UP000807504"/>
    </source>
</evidence>
<comment type="caution">
    <text evidence="2">The sequence shown here is derived from an EMBL/GenBank/DDBJ whole genome shotgun (WGS) entry which is preliminary data.</text>
</comment>
<organism evidence="2 3">
    <name type="scientific">Argiope bruennichi</name>
    <name type="common">Wasp spider</name>
    <name type="synonym">Aranea bruennichi</name>
    <dbReference type="NCBI Taxonomy" id="94029"/>
    <lineage>
        <taxon>Eukaryota</taxon>
        <taxon>Metazoa</taxon>
        <taxon>Ecdysozoa</taxon>
        <taxon>Arthropoda</taxon>
        <taxon>Chelicerata</taxon>
        <taxon>Arachnida</taxon>
        <taxon>Araneae</taxon>
        <taxon>Araneomorphae</taxon>
        <taxon>Entelegynae</taxon>
        <taxon>Araneoidea</taxon>
        <taxon>Araneidae</taxon>
        <taxon>Argiope</taxon>
    </lineage>
</organism>
<name>A0A8T0EYK1_ARGBR</name>
<feature type="region of interest" description="Disordered" evidence="1">
    <location>
        <begin position="1"/>
        <end position="69"/>
    </location>
</feature>
<sequence>MQIESVSDVHKRTGALGRTQSLLKQKEGDGSGGISNPRLHEMVPKTSALDRSATLPQSSDIQPPKNKNKRTGAVAAFIFAKAKEGEGSGGIRTHASEEMVPSTSALEPLGHAYAVSDISLQNKIELKCFLGMIDEFFWLAFAYLPGAIVESFLKQKTAIAAVGLESVPPKRLVP</sequence>
<protein>
    <submittedName>
        <fullName evidence="2">Uncharacterized protein</fullName>
    </submittedName>
</protein>
<proteinExistence type="predicted"/>
<accession>A0A8T0EYK1</accession>
<evidence type="ECO:0000313" key="2">
    <source>
        <dbReference type="EMBL" id="KAF8781829.1"/>
    </source>
</evidence>
<evidence type="ECO:0000256" key="1">
    <source>
        <dbReference type="SAM" id="MobiDB-lite"/>
    </source>
</evidence>